<dbReference type="PANTHER" id="PTHR43547">
    <property type="entry name" value="TWO-COMPONENT HISTIDINE KINASE"/>
    <property type="match status" value="1"/>
</dbReference>
<dbReference type="PROSITE" id="PS00041">
    <property type="entry name" value="HTH_ARAC_FAMILY_1"/>
    <property type="match status" value="1"/>
</dbReference>
<dbReference type="SUPFAM" id="SSF50998">
    <property type="entry name" value="Quinoprotein alcohol dehydrogenase-like"/>
    <property type="match status" value="1"/>
</dbReference>
<feature type="domain" description="Response regulatory" evidence="11">
    <location>
        <begin position="1059"/>
        <end position="1174"/>
    </location>
</feature>
<keyword evidence="12" id="KW-0808">Transferase</keyword>
<dbReference type="OrthoDB" id="9809670at2"/>
<dbReference type="InterPro" id="IPR036890">
    <property type="entry name" value="HATPase_C_sf"/>
</dbReference>
<feature type="modified residue" description="4-aspartylphosphate" evidence="7">
    <location>
        <position position="1107"/>
    </location>
</feature>
<dbReference type="Gene3D" id="3.40.50.2300">
    <property type="match status" value="1"/>
</dbReference>
<dbReference type="SMART" id="SM00388">
    <property type="entry name" value="HisKA"/>
    <property type="match status" value="1"/>
</dbReference>
<evidence type="ECO:0000256" key="8">
    <source>
        <dbReference type="SAM" id="Phobius"/>
    </source>
</evidence>
<dbReference type="Gene3D" id="2.130.10.10">
    <property type="entry name" value="YVTN repeat-like/Quinoprotein amine dehydrogenase"/>
    <property type="match status" value="2"/>
</dbReference>
<dbReference type="PROSITE" id="PS50109">
    <property type="entry name" value="HIS_KIN"/>
    <property type="match status" value="1"/>
</dbReference>
<keyword evidence="13" id="KW-1185">Reference proteome</keyword>
<evidence type="ECO:0000256" key="5">
    <source>
        <dbReference type="ARBA" id="ARBA00023125"/>
    </source>
</evidence>
<dbReference type="InterPro" id="IPR009057">
    <property type="entry name" value="Homeodomain-like_sf"/>
</dbReference>
<dbReference type="CDD" id="cd00082">
    <property type="entry name" value="HisKA"/>
    <property type="match status" value="1"/>
</dbReference>
<feature type="transmembrane region" description="Helical" evidence="8">
    <location>
        <begin position="770"/>
        <end position="792"/>
    </location>
</feature>
<keyword evidence="12" id="KW-0418">Kinase</keyword>
<proteinExistence type="predicted"/>
<dbReference type="EMBL" id="QGDC01000009">
    <property type="protein sequence ID" value="RCH53860.1"/>
    <property type="molecule type" value="Genomic_DNA"/>
</dbReference>
<evidence type="ECO:0000259" key="10">
    <source>
        <dbReference type="PROSITE" id="PS50109"/>
    </source>
</evidence>
<reference evidence="12 13" key="1">
    <citation type="submission" date="2018-05" db="EMBL/GenBank/DDBJ databases">
        <title>Mucilaginibacter hurinus sp. nov., isolated from briquette warehouse soil.</title>
        <authorList>
            <person name="Choi L."/>
        </authorList>
    </citation>
    <scope>NUCLEOTIDE SEQUENCE [LARGE SCALE GENOMIC DNA]</scope>
    <source>
        <strain evidence="12 13">ZR32</strain>
    </source>
</reference>
<sequence>MSFTGKLFIALFFVIVATGRGRAQSYDFRGFQVEHGLSSNSVTSSIQDKQGFVWFGTKDGLNRFDGYLFKVFRNEAHDSLSISNNYIYCLHADTDDVLWVGTDRGLCRYDPVLEQFHVIKETSATSVTEIQTDKQGDLWYIADYTLYRRDSKTGRISKYNESGYAVTSVCLAPDNTIWISTIGGLLKRYSRSTNSFAGFDVFKNSKASLSKWIQKIEYDGNGHLLVGTMNYGLKLFDTGSGSYKDVVTKNAKNRPFVTDFVRHTKDDYWISTESGLFIYTPKNGDYLLPVKDNDGPFSIATNTTNALYKDREGGIWICTNYRGVHYFPRQYSAFKNYTPRYAGNSTSGNILTNIAQDKNGDLWIGTTESGLNKMTPATGVFTNYQPSNASGIALNNIAAVLVAGDQIWTGASYGVDLWDSKSAKVVRHYDTGTDYLGKGNIFSKNVSCLYRTRAGVIYAGTLSGLFYFNPKLNRFDRVTQVANCFYTTLREDSRGVLWAGTFKEGVYFFDPRTGRSGNYRYTANNSRSLNSNWINSVFESADKTIWVATTKGLCKLDSDRKRFTAYTTENGFPSNVVLSILEDARNNLWISTSRGLVCFKPSTAKLKIFTTANGLYSDQFNSHSAYKDADGRMYFGTAKGLISFHPAEFTDSRAALPVYITGFQVNNEEVAVNTKSPLKRSVIYTREITLPYKSSFSIDFAALSYTTPELTQYAYHMAGLSNDWTYLKTNRKVYFTGLSAGTYTFSVKASNTGDWHSKPAVLIIKVLPPFWASIWAYLFYITIAGTAIYFIVRHYHQRAVAKKEKELYQAKLEFFTNIAHEIRTPLTLIKGPLDQVIEASHAPAIQENLEIMEKNTDLLLELTNQLLDFRKIENKGFSMNITKCNITDLLKDHYLRFKPAIEQKRLLFTINAPQTYFAYADKEALNKIISNLFDNAIKYAKSRVYVTLVDTGEKFTISVKNDGHIIAYDLKDKVFETFFRLKETERQTGTGIGLALARSLAELNRGTLVLQEPEDDMNVFELSLPALPHNLAQQQQAPPPEQSYYFNEATKDEAADRPVILVVDDNADILHFVSSVLNPAYEVLTAPNGQEALDLLAQQPVALVISDVMMPVMDGLELCLRIKSKLECSHVPVILLTAKNTMQAKIDGLEQGADAYIEKPFMPKHLLVQIKNLLTNRDKVKEHFANTPLAPIKAIAHSRADEQFLEALNKFIRDNLVNTNLDVELLAGQMNMSRSTLYRKISAITNMSPHELINVTRLKRAAELLAETDYKLYRISSMVGYSSLDHFRRNFTRQFGMSPSEYLNTMTVKS</sequence>
<dbReference type="EC" id="2.7.13.3" evidence="2"/>
<dbReference type="RefSeq" id="WP_114006125.1">
    <property type="nucleotide sequence ID" value="NZ_QGDC01000009.1"/>
</dbReference>
<keyword evidence="3 7" id="KW-0597">Phosphoprotein</keyword>
<dbReference type="Gene3D" id="1.10.287.130">
    <property type="match status" value="1"/>
</dbReference>
<keyword evidence="4" id="KW-0805">Transcription regulation</keyword>
<dbReference type="InterPro" id="IPR015943">
    <property type="entry name" value="WD40/YVTN_repeat-like_dom_sf"/>
</dbReference>
<dbReference type="Proteomes" id="UP000253209">
    <property type="component" value="Unassembled WGS sequence"/>
</dbReference>
<dbReference type="FunFam" id="2.60.40.10:FF:000791">
    <property type="entry name" value="Two-component system sensor histidine kinase/response regulator"/>
    <property type="match status" value="1"/>
</dbReference>
<evidence type="ECO:0000256" key="4">
    <source>
        <dbReference type="ARBA" id="ARBA00023015"/>
    </source>
</evidence>
<dbReference type="PROSITE" id="PS50110">
    <property type="entry name" value="RESPONSE_REGULATORY"/>
    <property type="match status" value="1"/>
</dbReference>
<dbReference type="Pfam" id="PF02518">
    <property type="entry name" value="HATPase_c"/>
    <property type="match status" value="1"/>
</dbReference>
<keyword evidence="5" id="KW-0238">DNA-binding</keyword>
<keyword evidence="8" id="KW-1133">Transmembrane helix</keyword>
<dbReference type="InterPro" id="IPR001789">
    <property type="entry name" value="Sig_transdc_resp-reg_receiver"/>
</dbReference>
<dbReference type="SUPFAM" id="SSF46689">
    <property type="entry name" value="Homeodomain-like"/>
    <property type="match status" value="1"/>
</dbReference>
<dbReference type="Pfam" id="PF07495">
    <property type="entry name" value="Y_Y_Y"/>
    <property type="match status" value="1"/>
</dbReference>
<evidence type="ECO:0000256" key="1">
    <source>
        <dbReference type="ARBA" id="ARBA00000085"/>
    </source>
</evidence>
<dbReference type="InterPro" id="IPR003661">
    <property type="entry name" value="HisK_dim/P_dom"/>
</dbReference>
<keyword evidence="8" id="KW-0812">Transmembrane</keyword>
<dbReference type="InterPro" id="IPR011123">
    <property type="entry name" value="Y_Y_Y"/>
</dbReference>
<keyword evidence="8" id="KW-0472">Membrane</keyword>
<dbReference type="Gene3D" id="2.60.40.10">
    <property type="entry name" value="Immunoglobulins"/>
    <property type="match status" value="1"/>
</dbReference>
<dbReference type="InterPro" id="IPR011047">
    <property type="entry name" value="Quinoprotein_ADH-like_sf"/>
</dbReference>
<dbReference type="Gene3D" id="3.30.565.10">
    <property type="entry name" value="Histidine kinase-like ATPase, C-terminal domain"/>
    <property type="match status" value="1"/>
</dbReference>
<dbReference type="GO" id="GO:0003700">
    <property type="term" value="F:DNA-binding transcription factor activity"/>
    <property type="evidence" value="ECO:0007669"/>
    <property type="project" value="InterPro"/>
</dbReference>
<evidence type="ECO:0000259" key="9">
    <source>
        <dbReference type="PROSITE" id="PS01124"/>
    </source>
</evidence>
<dbReference type="SMART" id="SM00387">
    <property type="entry name" value="HATPase_c"/>
    <property type="match status" value="1"/>
</dbReference>
<name>A0A367GKL4_9SPHI</name>
<comment type="catalytic activity">
    <reaction evidence="1">
        <text>ATP + protein L-histidine = ADP + protein N-phospho-L-histidine.</text>
        <dbReference type="EC" id="2.7.13.3"/>
    </reaction>
</comment>
<evidence type="ECO:0000256" key="2">
    <source>
        <dbReference type="ARBA" id="ARBA00012438"/>
    </source>
</evidence>
<evidence type="ECO:0000256" key="3">
    <source>
        <dbReference type="ARBA" id="ARBA00022553"/>
    </source>
</evidence>
<dbReference type="Pfam" id="PF00512">
    <property type="entry name" value="HisKA"/>
    <property type="match status" value="1"/>
</dbReference>
<dbReference type="Pfam" id="PF07494">
    <property type="entry name" value="Reg_prop"/>
    <property type="match status" value="4"/>
</dbReference>
<dbReference type="GO" id="GO:0043565">
    <property type="term" value="F:sequence-specific DNA binding"/>
    <property type="evidence" value="ECO:0007669"/>
    <property type="project" value="InterPro"/>
</dbReference>
<dbReference type="CDD" id="cd17574">
    <property type="entry name" value="REC_OmpR"/>
    <property type="match status" value="1"/>
</dbReference>
<dbReference type="InterPro" id="IPR011006">
    <property type="entry name" value="CheY-like_superfamily"/>
</dbReference>
<dbReference type="InterPro" id="IPR018060">
    <property type="entry name" value="HTH_AraC"/>
</dbReference>
<evidence type="ECO:0000313" key="12">
    <source>
        <dbReference type="EMBL" id="RCH53860.1"/>
    </source>
</evidence>
<dbReference type="GO" id="GO:0000155">
    <property type="term" value="F:phosphorelay sensor kinase activity"/>
    <property type="evidence" value="ECO:0007669"/>
    <property type="project" value="InterPro"/>
</dbReference>
<dbReference type="PROSITE" id="PS01124">
    <property type="entry name" value="HTH_ARAC_FAMILY_2"/>
    <property type="match status" value="1"/>
</dbReference>
<evidence type="ECO:0000256" key="6">
    <source>
        <dbReference type="ARBA" id="ARBA00023163"/>
    </source>
</evidence>
<protein>
    <recommendedName>
        <fullName evidence="2">histidine kinase</fullName>
        <ecNumber evidence="2">2.7.13.3</ecNumber>
    </recommendedName>
</protein>
<dbReference type="SUPFAM" id="SSF63829">
    <property type="entry name" value="Calcium-dependent phosphotriesterase"/>
    <property type="match status" value="2"/>
</dbReference>
<dbReference type="SMART" id="SM00342">
    <property type="entry name" value="HTH_ARAC"/>
    <property type="match status" value="1"/>
</dbReference>
<dbReference type="PANTHER" id="PTHR43547:SF2">
    <property type="entry name" value="HYBRID SIGNAL TRANSDUCTION HISTIDINE KINASE C"/>
    <property type="match status" value="1"/>
</dbReference>
<dbReference type="SMART" id="SM00448">
    <property type="entry name" value="REC"/>
    <property type="match status" value="1"/>
</dbReference>
<dbReference type="FunFam" id="1.10.287.130:FF:000045">
    <property type="entry name" value="Two-component system sensor histidine kinase/response regulator"/>
    <property type="match status" value="1"/>
</dbReference>
<gene>
    <name evidence="12" type="ORF">DJ568_15070</name>
</gene>
<organism evidence="12 13">
    <name type="scientific">Mucilaginibacter hurinus</name>
    <dbReference type="NCBI Taxonomy" id="2201324"/>
    <lineage>
        <taxon>Bacteria</taxon>
        <taxon>Pseudomonadati</taxon>
        <taxon>Bacteroidota</taxon>
        <taxon>Sphingobacteriia</taxon>
        <taxon>Sphingobacteriales</taxon>
        <taxon>Sphingobacteriaceae</taxon>
        <taxon>Mucilaginibacter</taxon>
    </lineage>
</organism>
<dbReference type="InterPro" id="IPR011110">
    <property type="entry name" value="Reg_prop"/>
</dbReference>
<evidence type="ECO:0000259" key="11">
    <source>
        <dbReference type="PROSITE" id="PS50110"/>
    </source>
</evidence>
<dbReference type="Gene3D" id="1.10.10.60">
    <property type="entry name" value="Homeodomain-like"/>
    <property type="match status" value="1"/>
</dbReference>
<evidence type="ECO:0000313" key="13">
    <source>
        <dbReference type="Proteomes" id="UP000253209"/>
    </source>
</evidence>
<comment type="caution">
    <text evidence="12">The sequence shown here is derived from an EMBL/GenBank/DDBJ whole genome shotgun (WGS) entry which is preliminary data.</text>
</comment>
<dbReference type="SUPFAM" id="SSF52172">
    <property type="entry name" value="CheY-like"/>
    <property type="match status" value="1"/>
</dbReference>
<dbReference type="InterPro" id="IPR005467">
    <property type="entry name" value="His_kinase_dom"/>
</dbReference>
<keyword evidence="6" id="KW-0804">Transcription</keyword>
<evidence type="ECO:0000256" key="7">
    <source>
        <dbReference type="PROSITE-ProRule" id="PRU00169"/>
    </source>
</evidence>
<dbReference type="InterPro" id="IPR036097">
    <property type="entry name" value="HisK_dim/P_sf"/>
</dbReference>
<dbReference type="InterPro" id="IPR003594">
    <property type="entry name" value="HATPase_dom"/>
</dbReference>
<dbReference type="Pfam" id="PF00072">
    <property type="entry name" value="Response_reg"/>
    <property type="match status" value="1"/>
</dbReference>
<dbReference type="InterPro" id="IPR018062">
    <property type="entry name" value="HTH_AraC-typ_CS"/>
</dbReference>
<accession>A0A367GKL4</accession>
<dbReference type="InterPro" id="IPR013783">
    <property type="entry name" value="Ig-like_fold"/>
</dbReference>
<feature type="domain" description="Histidine kinase" evidence="10">
    <location>
        <begin position="817"/>
        <end position="1028"/>
    </location>
</feature>
<dbReference type="SUPFAM" id="SSF55874">
    <property type="entry name" value="ATPase domain of HSP90 chaperone/DNA topoisomerase II/histidine kinase"/>
    <property type="match status" value="1"/>
</dbReference>
<feature type="domain" description="HTH araC/xylS-type" evidence="9">
    <location>
        <begin position="1206"/>
        <end position="1305"/>
    </location>
</feature>
<dbReference type="Pfam" id="PF12833">
    <property type="entry name" value="HTH_18"/>
    <property type="match status" value="1"/>
</dbReference>
<dbReference type="SUPFAM" id="SSF47384">
    <property type="entry name" value="Homodimeric domain of signal transducing histidine kinase"/>
    <property type="match status" value="1"/>
</dbReference>